<protein>
    <submittedName>
        <fullName evidence="1">Uncharacterized protein</fullName>
    </submittedName>
</protein>
<accession>V6LHK9</accession>
<name>V6LHK9_9EUKA</name>
<evidence type="ECO:0000313" key="1">
    <source>
        <dbReference type="EMBL" id="EST43171.1"/>
    </source>
</evidence>
<organism evidence="1">
    <name type="scientific">Spironucleus salmonicida</name>
    <dbReference type="NCBI Taxonomy" id="348837"/>
    <lineage>
        <taxon>Eukaryota</taxon>
        <taxon>Metamonada</taxon>
        <taxon>Diplomonadida</taxon>
        <taxon>Hexamitidae</taxon>
        <taxon>Hexamitinae</taxon>
        <taxon>Spironucleus</taxon>
    </lineage>
</organism>
<gene>
    <name evidence="1" type="ORF">SS50377_17179</name>
</gene>
<proteinExistence type="predicted"/>
<dbReference type="EMBL" id="KI546142">
    <property type="protein sequence ID" value="EST43171.1"/>
    <property type="molecule type" value="Genomic_DNA"/>
</dbReference>
<dbReference type="AlphaFoldDB" id="V6LHK9"/>
<reference evidence="1" key="1">
    <citation type="journal article" date="2014" name="PLoS Genet.">
        <title>The Genome of Spironucleus salmonicida Highlights a Fish Pathogen Adapted to Fluctuating Environments.</title>
        <authorList>
            <person name="Xu F."/>
            <person name="Jerlstrom-Hultqvist J."/>
            <person name="Einarsson E."/>
            <person name="Astvaldsson A."/>
            <person name="Svard S.G."/>
            <person name="Andersson J.O."/>
        </authorList>
    </citation>
    <scope>NUCLEOTIDE SEQUENCE</scope>
</reference>
<sequence>MHSVQQLENQLPEMFTMLTQDKESFRLEYQSKHISLLLNSSSAIYTTVQVPAFYVLRLDAKCAYILLEKLFVNRKISNNYGGINYIDINIAVCQAAPTAPIPPNTQTTLLAISHDLLDSPRHHYKYSISLSPHASHHLHKDIRQTVLTPILSVAV</sequence>